<evidence type="ECO:0000256" key="7">
    <source>
        <dbReference type="SAM" id="MobiDB-lite"/>
    </source>
</evidence>
<feature type="region of interest" description="Disordered" evidence="7">
    <location>
        <begin position="1265"/>
        <end position="1303"/>
    </location>
</feature>
<organism evidence="11 12">
    <name type="scientific">Catenulispora yoronensis</name>
    <dbReference type="NCBI Taxonomy" id="450799"/>
    <lineage>
        <taxon>Bacteria</taxon>
        <taxon>Bacillati</taxon>
        <taxon>Actinomycetota</taxon>
        <taxon>Actinomycetes</taxon>
        <taxon>Catenulisporales</taxon>
        <taxon>Catenulisporaceae</taxon>
        <taxon>Catenulispora</taxon>
    </lineage>
</organism>
<evidence type="ECO:0000256" key="1">
    <source>
        <dbReference type="ARBA" id="ARBA00004651"/>
    </source>
</evidence>
<dbReference type="InterPro" id="IPR003593">
    <property type="entry name" value="AAA+_ATPase"/>
</dbReference>
<evidence type="ECO:0000256" key="3">
    <source>
        <dbReference type="ARBA" id="ARBA00022741"/>
    </source>
</evidence>
<keyword evidence="3" id="KW-0547">Nucleotide-binding</keyword>
<dbReference type="Pfam" id="PF00664">
    <property type="entry name" value="ABC_membrane"/>
    <property type="match status" value="2"/>
</dbReference>
<dbReference type="CDD" id="cd18546">
    <property type="entry name" value="ABC_6TM_Rv0194_D2_like"/>
    <property type="match status" value="1"/>
</dbReference>
<evidence type="ECO:0000256" key="5">
    <source>
        <dbReference type="ARBA" id="ARBA00022989"/>
    </source>
</evidence>
<dbReference type="SUPFAM" id="SSF52540">
    <property type="entry name" value="P-loop containing nucleoside triphosphate hydrolases"/>
    <property type="match status" value="3"/>
</dbReference>
<keyword evidence="2 8" id="KW-0812">Transmembrane</keyword>
<dbReference type="InterPro" id="IPR003439">
    <property type="entry name" value="ABC_transporter-like_ATP-bd"/>
</dbReference>
<dbReference type="PANTHER" id="PTHR43394">
    <property type="entry name" value="ATP-DEPENDENT PERMEASE MDL1, MITOCHONDRIAL"/>
    <property type="match status" value="1"/>
</dbReference>
<dbReference type="Gene3D" id="1.20.1560.10">
    <property type="entry name" value="ABC transporter type 1, transmembrane domain"/>
    <property type="match status" value="2"/>
</dbReference>
<feature type="transmembrane region" description="Helical" evidence="8">
    <location>
        <begin position="768"/>
        <end position="787"/>
    </location>
</feature>
<evidence type="ECO:0000256" key="4">
    <source>
        <dbReference type="ARBA" id="ARBA00022840"/>
    </source>
</evidence>
<comment type="subcellular location">
    <subcellularLocation>
        <location evidence="1">Cell membrane</location>
        <topology evidence="1">Multi-pass membrane protein</topology>
    </subcellularLocation>
</comment>
<feature type="domain" description="ABC transmembrane type-1" evidence="10">
    <location>
        <begin position="771"/>
        <end position="1053"/>
    </location>
</feature>
<keyword evidence="6 8" id="KW-0472">Membrane</keyword>
<accession>A0ABN2UWU7</accession>
<dbReference type="PROSITE" id="PS50929">
    <property type="entry name" value="ABC_TM1F"/>
    <property type="match status" value="2"/>
</dbReference>
<keyword evidence="4 11" id="KW-0067">ATP-binding</keyword>
<dbReference type="InterPro" id="IPR017871">
    <property type="entry name" value="ABC_transporter-like_CS"/>
</dbReference>
<sequence>MSRHDAGTAAVGATGEDPRAQDSRAQNSRAQNRRAPKKTSAEASAPGAAAPPSWLRRLIAITWGYRRSVVIAFGGSLVAMAANAAMPLIQRHIIDDVIITRRSSLAPWIAVALAIAVANFFGTRMRRYVGGKLSLDVQFDLRNRIFGALARLDGARQDELATGQLISRATSDVTMVQGLLGMMPMMVGNMLLFVVALTVMAFLSPLLTVVALATGPGLWFVSLAARKRLYPATWEAQQQAAGLAGVVDAAVGGVRVVKGFGQEEQELAKLEAAGERLYASRLRAVRFTARYNPAIMAIPAMGQVGVLLLGGWLALRGTITLGTFLAFSTYLAQMLGPVRMLSSLMTLGQQARASVERIFEIIDSQPVVTERADARVLPREAAGVEFEAAVFGYVASRPVLRGLDLTVRPGETVALVGTSGSGKSTVSMLLPRFYDVQGGAVRVGGQDVRDVTMDSLREAIGLVMEDSFLFSDSVRANIAYGRPDATDEQVRAAARMAEADEFVEQLPLGYDTVVGEQGLTLSGGQRQRIALARALITDPRVLILDDATSAVDARVEAEIHDTLRRVMAGRTTVLIAHRRSTLALADRIAVLDAGRVVDTGTHEELTARCPLYRLLLSGPGDDAEGIDAGDVARAAAVADSASAALVPAQSQGAADQLGAHLRPGPEPQVDGITPSLWPPAEDTASPLAGARGDAQALPGMGGVGRPGGGGGPGNGFGGFLASMPPTPELLAKVAALPPTTEAPRVDSAGARAADPGFSLRTLLRPFRLALLLGLLLVAADAAAGLALPALIRNGVDSGILAHSLSTIVGVSVAALVVVLADTGINAFQSVVTGRTGERLLYSLRVKVFAQLQRLGLDYYERELSGRIMTRMTTDVDALSTFLQTGLQQAVVSVLSFFGIVVALFVIDWKLALIALSVLPPLLIATAVFRSKSSKAYTEAREKVSAVNADLQENVAGMRVTQAFRREGANAKRFAGLSDEFRVSRLRAQKYIATYFPFVQALADVAGLLVLAGGAARVHSGELTAGALIAYLLYIDMVFSPVQQLSQVFDGYQQAAVGLRRIGDLLRTAPSTPEPERPEPVPARLGDIVFDDVSFAYGPDSRPALDAVSVRIPAGQTVALVGQTGAGKSTFVKLVARFYDPTEGAVSAGGRDLRAYRLADWRHRLGVVPQEAYLFDGTVAEAIAYARPDAAPREVEAAARAVGAEQMIAGLPGGFRYRVSERGRNLSAGQRQLLALARAELADPDVLILDEATSALDLATESAVTRAERARTAGRDGLGRGGAGRGGAERDGAERDGTGGDGAGRVRTTLVVAHRLTTAARADRILVLDGGRVVEDGTHAELVAAGGTYAALWEAFATGHEEPEEQAAAVVG</sequence>
<keyword evidence="12" id="KW-1185">Reference proteome</keyword>
<evidence type="ECO:0000259" key="10">
    <source>
        <dbReference type="PROSITE" id="PS50929"/>
    </source>
</evidence>
<evidence type="ECO:0000256" key="8">
    <source>
        <dbReference type="SAM" id="Phobius"/>
    </source>
</evidence>
<feature type="transmembrane region" description="Helical" evidence="8">
    <location>
        <begin position="912"/>
        <end position="930"/>
    </location>
</feature>
<feature type="transmembrane region" description="Helical" evidence="8">
    <location>
        <begin position="889"/>
        <end position="906"/>
    </location>
</feature>
<feature type="transmembrane region" description="Helical" evidence="8">
    <location>
        <begin position="178"/>
        <end position="200"/>
    </location>
</feature>
<protein>
    <submittedName>
        <fullName evidence="11">ABC transporter ATP-binding protein</fullName>
    </submittedName>
</protein>
<gene>
    <name evidence="11" type="ORF">GCM10009839_55060</name>
</gene>
<feature type="compositionally biased region" description="Basic and acidic residues" evidence="7">
    <location>
        <begin position="1265"/>
        <end position="1277"/>
    </location>
</feature>
<feature type="region of interest" description="Disordered" evidence="7">
    <location>
        <begin position="1"/>
        <end position="49"/>
    </location>
</feature>
<name>A0ABN2UWU7_9ACTN</name>
<feature type="transmembrane region" description="Helical" evidence="8">
    <location>
        <begin position="291"/>
        <end position="313"/>
    </location>
</feature>
<proteinExistence type="predicted"/>
<evidence type="ECO:0000259" key="9">
    <source>
        <dbReference type="PROSITE" id="PS50893"/>
    </source>
</evidence>
<dbReference type="InterPro" id="IPR027417">
    <property type="entry name" value="P-loop_NTPase"/>
</dbReference>
<dbReference type="EMBL" id="BAAAQN010000037">
    <property type="protein sequence ID" value="GAA2044433.1"/>
    <property type="molecule type" value="Genomic_DNA"/>
</dbReference>
<feature type="transmembrane region" description="Helical" evidence="8">
    <location>
        <begin position="206"/>
        <end position="225"/>
    </location>
</feature>
<feature type="domain" description="ABC transmembrane type-1" evidence="10">
    <location>
        <begin position="70"/>
        <end position="350"/>
    </location>
</feature>
<feature type="domain" description="ABC transporter" evidence="9">
    <location>
        <begin position="1087"/>
        <end position="1354"/>
    </location>
</feature>
<keyword evidence="5 8" id="KW-1133">Transmembrane helix</keyword>
<dbReference type="PROSITE" id="PS50893">
    <property type="entry name" value="ABC_TRANSPORTER_2"/>
    <property type="match status" value="2"/>
</dbReference>
<dbReference type="GO" id="GO:0005524">
    <property type="term" value="F:ATP binding"/>
    <property type="evidence" value="ECO:0007669"/>
    <property type="project" value="UniProtKB-KW"/>
</dbReference>
<evidence type="ECO:0000313" key="11">
    <source>
        <dbReference type="EMBL" id="GAA2044433.1"/>
    </source>
</evidence>
<evidence type="ECO:0000313" key="12">
    <source>
        <dbReference type="Proteomes" id="UP001500751"/>
    </source>
</evidence>
<dbReference type="InterPro" id="IPR011527">
    <property type="entry name" value="ABC1_TM_dom"/>
</dbReference>
<feature type="transmembrane region" description="Helical" evidence="8">
    <location>
        <begin position="65"/>
        <end position="85"/>
    </location>
</feature>
<dbReference type="Gene3D" id="3.40.50.300">
    <property type="entry name" value="P-loop containing nucleotide triphosphate hydrolases"/>
    <property type="match status" value="2"/>
</dbReference>
<evidence type="ECO:0000256" key="2">
    <source>
        <dbReference type="ARBA" id="ARBA00022692"/>
    </source>
</evidence>
<dbReference type="Proteomes" id="UP001500751">
    <property type="component" value="Unassembled WGS sequence"/>
</dbReference>
<comment type="caution">
    <text evidence="11">The sequence shown here is derived from an EMBL/GenBank/DDBJ whole genome shotgun (WGS) entry which is preliminary data.</text>
</comment>
<feature type="domain" description="ABC transporter" evidence="9">
    <location>
        <begin position="384"/>
        <end position="618"/>
    </location>
</feature>
<dbReference type="InterPro" id="IPR036640">
    <property type="entry name" value="ABC1_TM_sf"/>
</dbReference>
<feature type="transmembrane region" description="Helical" evidence="8">
    <location>
        <begin position="105"/>
        <end position="122"/>
    </location>
</feature>
<feature type="compositionally biased region" description="Basic and acidic residues" evidence="7">
    <location>
        <begin position="1286"/>
        <end position="1297"/>
    </location>
</feature>
<feature type="transmembrane region" description="Helical" evidence="8">
    <location>
        <begin position="799"/>
        <end position="820"/>
    </location>
</feature>
<dbReference type="InterPro" id="IPR039421">
    <property type="entry name" value="Type_1_exporter"/>
</dbReference>
<feature type="compositionally biased region" description="Gly residues" evidence="7">
    <location>
        <begin position="699"/>
        <end position="716"/>
    </location>
</feature>
<dbReference type="PANTHER" id="PTHR43394:SF1">
    <property type="entry name" value="ATP-BINDING CASSETTE SUB-FAMILY B MEMBER 10, MITOCHONDRIAL"/>
    <property type="match status" value="1"/>
</dbReference>
<dbReference type="PROSITE" id="PS00211">
    <property type="entry name" value="ABC_TRANSPORTER_1"/>
    <property type="match status" value="1"/>
</dbReference>
<dbReference type="SUPFAM" id="SSF90123">
    <property type="entry name" value="ABC transporter transmembrane region"/>
    <property type="match status" value="2"/>
</dbReference>
<dbReference type="CDD" id="cd18543">
    <property type="entry name" value="ABC_6TM_Rv0194_D1_like"/>
    <property type="match status" value="1"/>
</dbReference>
<feature type="region of interest" description="Disordered" evidence="7">
    <location>
        <begin position="684"/>
        <end position="716"/>
    </location>
</feature>
<reference evidence="11 12" key="1">
    <citation type="journal article" date="2019" name="Int. J. Syst. Evol. Microbiol.">
        <title>The Global Catalogue of Microorganisms (GCM) 10K type strain sequencing project: providing services to taxonomists for standard genome sequencing and annotation.</title>
        <authorList>
            <consortium name="The Broad Institute Genomics Platform"/>
            <consortium name="The Broad Institute Genome Sequencing Center for Infectious Disease"/>
            <person name="Wu L."/>
            <person name="Ma J."/>
        </authorList>
    </citation>
    <scope>NUCLEOTIDE SEQUENCE [LARGE SCALE GENOMIC DNA]</scope>
    <source>
        <strain evidence="11 12">JCM 16014</strain>
    </source>
</reference>
<dbReference type="SMART" id="SM00382">
    <property type="entry name" value="AAA"/>
    <property type="match status" value="2"/>
</dbReference>
<evidence type="ECO:0000256" key="6">
    <source>
        <dbReference type="ARBA" id="ARBA00023136"/>
    </source>
</evidence>
<dbReference type="Pfam" id="PF00005">
    <property type="entry name" value="ABC_tran"/>
    <property type="match status" value="2"/>
</dbReference>